<evidence type="ECO:0000256" key="18">
    <source>
        <dbReference type="HAMAP-Rule" id="MF_00399"/>
    </source>
</evidence>
<comment type="function">
    <text evidence="18">Required to facilitate the formation of correct disulfide bonds in some periplasmic proteins and for the assembly of the periplasmic c-type cytochromes. Acts by transferring electrons from cytoplasmic thioredoxin to the periplasm. This transfer involves a cascade of disulfide bond formation and reduction steps.</text>
</comment>
<dbReference type="NCBIfam" id="NF001419">
    <property type="entry name" value="PRK00293.1"/>
    <property type="match status" value="1"/>
</dbReference>
<keyword evidence="9 18" id="KW-0249">Electron transport</keyword>
<evidence type="ECO:0000256" key="8">
    <source>
        <dbReference type="ARBA" id="ARBA00022748"/>
    </source>
</evidence>
<evidence type="ECO:0000256" key="7">
    <source>
        <dbReference type="ARBA" id="ARBA00022729"/>
    </source>
</evidence>
<dbReference type="EMBL" id="BAEQ01000014">
    <property type="protein sequence ID" value="GAC27628.1"/>
    <property type="molecule type" value="Genomic_DNA"/>
</dbReference>
<evidence type="ECO:0000256" key="15">
    <source>
        <dbReference type="ARBA" id="ARBA00023284"/>
    </source>
</evidence>
<dbReference type="Pfam" id="PF11412">
    <property type="entry name" value="DsbD_N"/>
    <property type="match status" value="2"/>
</dbReference>
<feature type="transmembrane region" description="Helical" evidence="18">
    <location>
        <begin position="484"/>
        <end position="507"/>
    </location>
</feature>
<comment type="subcellular location">
    <subcellularLocation>
        <location evidence="1 18">Cell inner membrane</location>
        <topology evidence="1 18">Multi-pass membrane protein</topology>
    </subcellularLocation>
</comment>
<keyword evidence="19" id="KW-0175">Coiled coil</keyword>
<evidence type="ECO:0000256" key="10">
    <source>
        <dbReference type="ARBA" id="ARBA00022989"/>
    </source>
</evidence>
<dbReference type="GO" id="GO:0005886">
    <property type="term" value="C:plasma membrane"/>
    <property type="evidence" value="ECO:0007669"/>
    <property type="project" value="UniProtKB-SubCell"/>
</dbReference>
<feature type="transmembrane region" description="Helical" evidence="18">
    <location>
        <begin position="519"/>
        <end position="538"/>
    </location>
</feature>
<comment type="similarity">
    <text evidence="2 18">Belongs to the thioredoxin family. DsbD subfamily.</text>
</comment>
<dbReference type="CDD" id="cd02953">
    <property type="entry name" value="DsbDgamma"/>
    <property type="match status" value="1"/>
</dbReference>
<feature type="transmembrane region" description="Helical" evidence="18">
    <location>
        <begin position="452"/>
        <end position="478"/>
    </location>
</feature>
<comment type="catalytic activity">
    <reaction evidence="17 18">
        <text>[protein]-dithiol + NADP(+) = [protein]-disulfide + NADPH + H(+)</text>
        <dbReference type="Rhea" id="RHEA:18753"/>
        <dbReference type="Rhea" id="RHEA-COMP:10593"/>
        <dbReference type="Rhea" id="RHEA-COMP:10594"/>
        <dbReference type="ChEBI" id="CHEBI:15378"/>
        <dbReference type="ChEBI" id="CHEBI:29950"/>
        <dbReference type="ChEBI" id="CHEBI:50058"/>
        <dbReference type="ChEBI" id="CHEBI:57783"/>
        <dbReference type="ChEBI" id="CHEBI:58349"/>
        <dbReference type="EC" id="1.8.1.8"/>
    </reaction>
</comment>
<evidence type="ECO:0000256" key="12">
    <source>
        <dbReference type="ARBA" id="ARBA00023027"/>
    </source>
</evidence>
<dbReference type="PANTHER" id="PTHR32234">
    <property type="entry name" value="THIOL:DISULFIDE INTERCHANGE PROTEIN DSBD"/>
    <property type="match status" value="1"/>
</dbReference>
<feature type="transmembrane region" description="Helical" evidence="18">
    <location>
        <begin position="405"/>
        <end position="425"/>
    </location>
</feature>
<evidence type="ECO:0000256" key="4">
    <source>
        <dbReference type="ARBA" id="ARBA00022475"/>
    </source>
</evidence>
<dbReference type="InterPro" id="IPR036249">
    <property type="entry name" value="Thioredoxin-like_sf"/>
</dbReference>
<dbReference type="SUPFAM" id="SSF52833">
    <property type="entry name" value="Thioredoxin-like"/>
    <property type="match status" value="1"/>
</dbReference>
<evidence type="ECO:0000256" key="3">
    <source>
        <dbReference type="ARBA" id="ARBA00022448"/>
    </source>
</evidence>
<dbReference type="HAMAP" id="MF_00399">
    <property type="entry name" value="DbsD"/>
    <property type="match status" value="1"/>
</dbReference>
<keyword evidence="13 18" id="KW-0472">Membrane</keyword>
<dbReference type="AlphaFoldDB" id="K6ZFD3"/>
<keyword evidence="10 18" id="KW-1133">Transmembrane helix</keyword>
<feature type="transmembrane region" description="Helical" evidence="18">
    <location>
        <begin position="369"/>
        <end position="393"/>
    </location>
</feature>
<evidence type="ECO:0000256" key="2">
    <source>
        <dbReference type="ARBA" id="ARBA00007241"/>
    </source>
</evidence>
<gene>
    <name evidence="18 21" type="primary">dsbD</name>
    <name evidence="21" type="ORF">GPAL_0748</name>
</gene>
<keyword evidence="15 18" id="KW-0676">Redox-active center</keyword>
<dbReference type="InterPro" id="IPR022910">
    <property type="entry name" value="Thiol_diS_interchange_DbsD"/>
</dbReference>
<evidence type="ECO:0000256" key="11">
    <source>
        <dbReference type="ARBA" id="ARBA00023002"/>
    </source>
</evidence>
<dbReference type="PANTHER" id="PTHR32234:SF0">
    <property type="entry name" value="THIOL:DISULFIDE INTERCHANGE PROTEIN DSBD"/>
    <property type="match status" value="1"/>
</dbReference>
<dbReference type="Proteomes" id="UP000006251">
    <property type="component" value="Unassembled WGS sequence"/>
</dbReference>
<evidence type="ECO:0000259" key="20">
    <source>
        <dbReference type="PROSITE" id="PS51352"/>
    </source>
</evidence>
<dbReference type="GO" id="GO:0045454">
    <property type="term" value="P:cell redox homeostasis"/>
    <property type="evidence" value="ECO:0007669"/>
    <property type="project" value="TreeGrafter"/>
</dbReference>
<evidence type="ECO:0000256" key="17">
    <source>
        <dbReference type="ARBA" id="ARBA00047804"/>
    </source>
</evidence>
<keyword evidence="5 18" id="KW-0997">Cell inner membrane</keyword>
<comment type="caution">
    <text evidence="21">The sequence shown here is derived from an EMBL/GenBank/DDBJ whole genome shotgun (WGS) entry which is preliminary data.</text>
</comment>
<evidence type="ECO:0000256" key="13">
    <source>
        <dbReference type="ARBA" id="ARBA00023136"/>
    </source>
</evidence>
<sequence>MMAVFIGYPQISQAQIDVSPQTLFQDTPSFLKVDQAFQMDFEQSGNELIVKWDIAQGYYLYKKQFSIEADGALLGEPVYPKAEQIEDEYFGLSEVFKRDIKVVYPIIRATQDAVIKVRFQGCAEAGLCYPPKQNDIYLDAVAVNAAATSAGQASRFADDTKSNKSDKKDSLQSLFDDQPTFLKVEEAFGFAFEQVDGKLVVNWDIEDGYYLYKKQFKTVVKNAELSEPTYPKATQIEDEFFGISDVFFEDMVVEYDIISAQQDAIVKLRFQGCATAGLCYPPTTKVIYLDAEGEASLASSDAGDPAPESEQFQLADRLLSNDSLLITLSLFVLLGLGLAFTPCVFPMYPILSSIIVGAGKEKLSTSRAFFLSFVYVQGMAITYSLLGLVVASAGVQFQAALQSPVILITFIILFVALAIAMFGGYEIQLPSKWQEKLNGVSNSQKAGNPTGVFIMGVISGLVASPCTTAPLTAILLVIAQSGDLTLGFTALYALSIGMGIPLILFGMTGGKLLPKAGQWMNVVKASFGFMMLSVAILFVERFIIADWTVLLWVALGLAVFSYWFVVNQDTKTTFLKGLRTLFIIVGLVLSIVAGISSTAKLGWHSLSFPTSKSEAQNTQNAISELRDEADQLRDAINALIVSGRDESAPIALLEKSTATALNEKGHPEFMVVKSLEDLYVKVAAASADGKSVMVDLYADWCVACKEFEARTFPDPGVIKALSNTVWMQIDLTVNTPQGLEFQEQFNITGLPTILFFDKNGYELPRARVTGFMKAEPFAQHVEKSLN</sequence>
<evidence type="ECO:0000313" key="21">
    <source>
        <dbReference type="EMBL" id="GAC27628.1"/>
    </source>
</evidence>
<dbReference type="InterPro" id="IPR035671">
    <property type="entry name" value="DsbD_gamma"/>
</dbReference>
<dbReference type="InterPro" id="IPR028250">
    <property type="entry name" value="DsbDN"/>
</dbReference>
<keyword evidence="6 18" id="KW-0812">Transmembrane</keyword>
<organism evidence="21 22">
    <name type="scientific">Brumicola pallidula DSM 14239 = ACAM 615</name>
    <dbReference type="NCBI Taxonomy" id="1121922"/>
    <lineage>
        <taxon>Bacteria</taxon>
        <taxon>Pseudomonadati</taxon>
        <taxon>Pseudomonadota</taxon>
        <taxon>Gammaproteobacteria</taxon>
        <taxon>Alteromonadales</taxon>
        <taxon>Alteromonadaceae</taxon>
        <taxon>Brumicola</taxon>
    </lineage>
</organism>
<name>K6ZFD3_9ALTE</name>
<reference evidence="22" key="1">
    <citation type="journal article" date="2014" name="Environ. Microbiol.">
        <title>Comparative genomics of the marine bacterial genus Glaciecola reveals the high degree of genomic diversity and genomic characteristic for cold adaptation.</title>
        <authorList>
            <person name="Qin Q.L."/>
            <person name="Xie B.B."/>
            <person name="Yu Y."/>
            <person name="Shu Y.L."/>
            <person name="Rong J.C."/>
            <person name="Zhang Y.J."/>
            <person name="Zhao D.L."/>
            <person name="Chen X.L."/>
            <person name="Zhang X.Y."/>
            <person name="Chen B."/>
            <person name="Zhou B.C."/>
            <person name="Zhang Y.Z."/>
        </authorList>
    </citation>
    <scope>NUCLEOTIDE SEQUENCE [LARGE SCALE GENOMIC DNA]</scope>
    <source>
        <strain evidence="22">ACAM 615</strain>
    </source>
</reference>
<dbReference type="SUPFAM" id="SSF74863">
    <property type="entry name" value="Thiol:disulfide interchange protein DsbD, N-terminal domain (DsbD-alpha)"/>
    <property type="match status" value="2"/>
</dbReference>
<evidence type="ECO:0000256" key="1">
    <source>
        <dbReference type="ARBA" id="ARBA00004429"/>
    </source>
</evidence>
<dbReference type="InterPro" id="IPR013766">
    <property type="entry name" value="Thioredoxin_domain"/>
</dbReference>
<evidence type="ECO:0000256" key="6">
    <source>
        <dbReference type="ARBA" id="ARBA00022692"/>
    </source>
</evidence>
<proteinExistence type="inferred from homology"/>
<protein>
    <recommendedName>
        <fullName evidence="18">Thiol:disulfide interchange protein DsbD</fullName>
        <ecNumber evidence="18">1.8.1.8</ecNumber>
    </recommendedName>
    <alternativeName>
        <fullName evidence="18">Protein-disulfide reductase</fullName>
        <shortName evidence="18">Disulfide reductase</shortName>
    </alternativeName>
</protein>
<dbReference type="Gene3D" id="2.60.40.1250">
    <property type="entry name" value="Thiol:disulfide interchange protein DsbD, N-terminal domain"/>
    <property type="match status" value="2"/>
</dbReference>
<evidence type="ECO:0000256" key="14">
    <source>
        <dbReference type="ARBA" id="ARBA00023157"/>
    </source>
</evidence>
<keyword evidence="4 18" id="KW-1003">Cell membrane</keyword>
<dbReference type="EC" id="1.8.1.8" evidence="18"/>
<evidence type="ECO:0000256" key="19">
    <source>
        <dbReference type="SAM" id="Coils"/>
    </source>
</evidence>
<evidence type="ECO:0000256" key="9">
    <source>
        <dbReference type="ARBA" id="ARBA00022982"/>
    </source>
</evidence>
<keyword evidence="8 18" id="KW-0201">Cytochrome c-type biogenesis</keyword>
<accession>K6ZFD3</accession>
<dbReference type="GO" id="GO:0009055">
    <property type="term" value="F:electron transfer activity"/>
    <property type="evidence" value="ECO:0007669"/>
    <property type="project" value="UniProtKB-UniRule"/>
</dbReference>
<keyword evidence="7" id="KW-0732">Signal</keyword>
<dbReference type="GO" id="GO:0017004">
    <property type="term" value="P:cytochrome complex assembly"/>
    <property type="evidence" value="ECO:0007669"/>
    <property type="project" value="UniProtKB-UniRule"/>
</dbReference>
<feature type="disulfide bond" description="Redox-active" evidence="18">
    <location>
        <begin position="273"/>
        <end position="279"/>
    </location>
</feature>
<dbReference type="PROSITE" id="PS00194">
    <property type="entry name" value="THIOREDOXIN_1"/>
    <property type="match status" value="1"/>
</dbReference>
<feature type="disulfide bond" description="Redox-active" evidence="18">
    <location>
        <begin position="701"/>
        <end position="704"/>
    </location>
</feature>
<keyword evidence="11 18" id="KW-0560">Oxidoreductase</keyword>
<dbReference type="InterPro" id="IPR012336">
    <property type="entry name" value="Thioredoxin-like_fold"/>
</dbReference>
<feature type="coiled-coil region" evidence="19">
    <location>
        <begin position="615"/>
        <end position="642"/>
    </location>
</feature>
<comment type="caution">
    <text evidence="18">Lacks conserved residue(s) required for the propagation of feature annotation.</text>
</comment>
<dbReference type="PROSITE" id="PS51352">
    <property type="entry name" value="THIOREDOXIN_2"/>
    <property type="match status" value="1"/>
</dbReference>
<feature type="transmembrane region" description="Helical" evidence="18">
    <location>
        <begin position="578"/>
        <end position="603"/>
    </location>
</feature>
<keyword evidence="3 18" id="KW-0813">Transport</keyword>
<evidence type="ECO:0000313" key="22">
    <source>
        <dbReference type="Proteomes" id="UP000006251"/>
    </source>
</evidence>
<evidence type="ECO:0000256" key="16">
    <source>
        <dbReference type="ARBA" id="ARBA00047388"/>
    </source>
</evidence>
<keyword evidence="14 18" id="KW-1015">Disulfide bond</keyword>
<comment type="catalytic activity">
    <reaction evidence="16 18">
        <text>[protein]-dithiol + NAD(+) = [protein]-disulfide + NADH + H(+)</text>
        <dbReference type="Rhea" id="RHEA:18749"/>
        <dbReference type="Rhea" id="RHEA-COMP:10593"/>
        <dbReference type="Rhea" id="RHEA-COMP:10594"/>
        <dbReference type="ChEBI" id="CHEBI:15378"/>
        <dbReference type="ChEBI" id="CHEBI:29950"/>
        <dbReference type="ChEBI" id="CHEBI:50058"/>
        <dbReference type="ChEBI" id="CHEBI:57540"/>
        <dbReference type="ChEBI" id="CHEBI:57945"/>
        <dbReference type="EC" id="1.8.1.8"/>
    </reaction>
</comment>
<evidence type="ECO:0000256" key="5">
    <source>
        <dbReference type="ARBA" id="ARBA00022519"/>
    </source>
</evidence>
<dbReference type="Gene3D" id="3.40.30.10">
    <property type="entry name" value="Glutaredoxin"/>
    <property type="match status" value="1"/>
</dbReference>
<feature type="transmembrane region" description="Helical" evidence="18">
    <location>
        <begin position="324"/>
        <end position="348"/>
    </location>
</feature>
<dbReference type="GO" id="GO:0047134">
    <property type="term" value="F:protein-disulfide reductase [NAD(P)H] activity"/>
    <property type="evidence" value="ECO:0007669"/>
    <property type="project" value="UniProtKB-UniRule"/>
</dbReference>
<keyword evidence="22" id="KW-1185">Reference proteome</keyword>
<dbReference type="STRING" id="1121922.GCA_000428905_01849"/>
<dbReference type="Pfam" id="PF02683">
    <property type="entry name" value="DsbD_TM"/>
    <property type="match status" value="1"/>
</dbReference>
<dbReference type="InterPro" id="IPR036929">
    <property type="entry name" value="DsbDN_sf"/>
</dbReference>
<feature type="transmembrane region" description="Helical" evidence="18">
    <location>
        <begin position="544"/>
        <end position="566"/>
    </location>
</feature>
<dbReference type="Pfam" id="PF13098">
    <property type="entry name" value="Thioredoxin_2"/>
    <property type="match status" value="1"/>
</dbReference>
<feature type="domain" description="Thioredoxin" evidence="20">
    <location>
        <begin position="647"/>
        <end position="786"/>
    </location>
</feature>
<dbReference type="InterPro" id="IPR003834">
    <property type="entry name" value="Cyt_c_assmbl_TM_dom"/>
</dbReference>
<keyword evidence="12 18" id="KW-0520">NAD</keyword>
<dbReference type="InterPro" id="IPR017937">
    <property type="entry name" value="Thioredoxin_CS"/>
</dbReference>